<gene>
    <name evidence="2" type="ORF">UA74_26995</name>
</gene>
<dbReference type="Proteomes" id="UP000185511">
    <property type="component" value="Chromosome"/>
</dbReference>
<keyword evidence="3" id="KW-1185">Reference proteome</keyword>
<feature type="compositionally biased region" description="Low complexity" evidence="1">
    <location>
        <begin position="127"/>
        <end position="137"/>
    </location>
</feature>
<feature type="compositionally biased region" description="Basic and acidic residues" evidence="1">
    <location>
        <begin position="146"/>
        <end position="158"/>
    </location>
</feature>
<feature type="compositionally biased region" description="Low complexity" evidence="1">
    <location>
        <begin position="214"/>
        <end position="228"/>
    </location>
</feature>
<evidence type="ECO:0000256" key="1">
    <source>
        <dbReference type="SAM" id="MobiDB-lite"/>
    </source>
</evidence>
<dbReference type="KEGG" id="acad:UA74_26995"/>
<reference evidence="3" key="1">
    <citation type="submission" date="2016-06" db="EMBL/GenBank/DDBJ databases">
        <title>Complete genome sequence of Actinoalloteichus fjordicus DSM 46855 (=ADI127-17), type strain of the new species Actinoalloteichus fjordicus.</title>
        <authorList>
            <person name="Ruckert C."/>
            <person name="Nouioui I."/>
            <person name="Willmese J."/>
            <person name="van Wezel G."/>
            <person name="Klenk H.-P."/>
            <person name="Kalinowski J."/>
            <person name="Zotchev S.B."/>
        </authorList>
    </citation>
    <scope>NUCLEOTIDE SEQUENCE [LARGE SCALE GENOMIC DNA]</scope>
    <source>
        <strain evidence="3">ADI127-7</strain>
    </source>
</reference>
<protein>
    <submittedName>
        <fullName evidence="2">Uncharacterized protein</fullName>
    </submittedName>
</protein>
<feature type="compositionally biased region" description="Pro residues" evidence="1">
    <location>
        <begin position="250"/>
        <end position="259"/>
    </location>
</feature>
<dbReference type="AlphaFoldDB" id="A0AAC9PU75"/>
<dbReference type="EMBL" id="CP016076">
    <property type="protein sequence ID" value="APU17404.1"/>
    <property type="molecule type" value="Genomic_DNA"/>
</dbReference>
<sequence length="274" mass="29073">MARRALPSVPMARAEHRRLRRSLRRADVPCDVSPSPIGIPRPATGGQVRVRRWRRTGRRLDAAGVAGLSRDAAGVAAPPTDSAPERAETPPTSAGASRCVRPRAAKTGLSGPDTAQARSSADDVDSRSTGPTPTTGHSGRGLRRPCRSDAATRPERRQAPSTAVGLPTRGLPVFRAPRRRQGDTPGMRRTPWRHLDGPTAPGATRRHARPRPGAPGRVVPAGAACFRAGRPRRPPGRTGPRRGGSGCGEPPRPPRPPARGVPRPGRRGPARPDR</sequence>
<feature type="compositionally biased region" description="Basic residues" evidence="1">
    <location>
        <begin position="264"/>
        <end position="274"/>
    </location>
</feature>
<accession>A0AAC9PU75</accession>
<evidence type="ECO:0000313" key="2">
    <source>
        <dbReference type="EMBL" id="APU17404.1"/>
    </source>
</evidence>
<evidence type="ECO:0000313" key="3">
    <source>
        <dbReference type="Proteomes" id="UP000185511"/>
    </source>
</evidence>
<name>A0AAC9PU75_9PSEU</name>
<organism evidence="2 3">
    <name type="scientific">Actinoalloteichus fjordicus</name>
    <dbReference type="NCBI Taxonomy" id="1612552"/>
    <lineage>
        <taxon>Bacteria</taxon>
        <taxon>Bacillati</taxon>
        <taxon>Actinomycetota</taxon>
        <taxon>Actinomycetes</taxon>
        <taxon>Pseudonocardiales</taxon>
        <taxon>Pseudonocardiaceae</taxon>
        <taxon>Actinoalloteichus</taxon>
    </lineage>
</organism>
<proteinExistence type="predicted"/>
<feature type="region of interest" description="Disordered" evidence="1">
    <location>
        <begin position="1"/>
        <end position="274"/>
    </location>
</feature>